<dbReference type="AlphaFoldDB" id="A0AAD9ZFC0"/>
<proteinExistence type="predicted"/>
<evidence type="ECO:0000313" key="3">
    <source>
        <dbReference type="Proteomes" id="UP001276659"/>
    </source>
</evidence>
<dbReference type="PANTHER" id="PTHR30237:SF4">
    <property type="entry name" value="LD-CARBOXYPEPTIDASE C-TERMINAL DOMAIN-CONTAINING PROTEIN"/>
    <property type="match status" value="1"/>
</dbReference>
<evidence type="ECO:0000259" key="1">
    <source>
        <dbReference type="Pfam" id="PF02016"/>
    </source>
</evidence>
<reference evidence="2" key="1">
    <citation type="submission" date="2022-11" db="EMBL/GenBank/DDBJ databases">
        <title>Chromosomal genome sequence assembly and mating type (MAT) locus characterization of the leprose asexual lichenized fungus Lepraria neglecta (Nyl.) Erichsen.</title>
        <authorList>
            <person name="Allen J.L."/>
            <person name="Pfeffer B."/>
        </authorList>
    </citation>
    <scope>NUCLEOTIDE SEQUENCE</scope>
    <source>
        <strain evidence="2">Allen 5258</strain>
    </source>
</reference>
<feature type="domain" description="LD-carboxypeptidase N-terminal" evidence="1">
    <location>
        <begin position="17"/>
        <end position="135"/>
    </location>
</feature>
<evidence type="ECO:0000313" key="2">
    <source>
        <dbReference type="EMBL" id="KAK3178021.1"/>
    </source>
</evidence>
<protein>
    <recommendedName>
        <fullName evidence="1">LD-carboxypeptidase N-terminal domain-containing protein</fullName>
    </recommendedName>
</protein>
<name>A0AAD9ZFC0_9LECA</name>
<accession>A0AAD9ZFC0</accession>
<keyword evidence="3" id="KW-1185">Reference proteome</keyword>
<dbReference type="InterPro" id="IPR003507">
    <property type="entry name" value="S66_fam"/>
</dbReference>
<dbReference type="PANTHER" id="PTHR30237">
    <property type="entry name" value="MURAMOYLTETRAPEPTIDE CARBOXYPEPTIDASE"/>
    <property type="match status" value="1"/>
</dbReference>
<dbReference type="Proteomes" id="UP001276659">
    <property type="component" value="Unassembled WGS sequence"/>
</dbReference>
<gene>
    <name evidence="2" type="ORF">OEA41_000153</name>
</gene>
<dbReference type="InterPro" id="IPR029062">
    <property type="entry name" value="Class_I_gatase-like"/>
</dbReference>
<dbReference type="EMBL" id="JASNWA010000003">
    <property type="protein sequence ID" value="KAK3178021.1"/>
    <property type="molecule type" value="Genomic_DNA"/>
</dbReference>
<dbReference type="InterPro" id="IPR027478">
    <property type="entry name" value="LdcA_N"/>
</dbReference>
<comment type="caution">
    <text evidence="2">The sequence shown here is derived from an EMBL/GenBank/DDBJ whole genome shotgun (WGS) entry which is preliminary data.</text>
</comment>
<sequence length="210" mass="23374">MAMELIIPKALQKGDTIAFVSPSARVNQILPTPIERGKSYLEHLGYHVQIIFNTSETKTLRDSLLQRCEEIHEAFKDPDIKAIICTVGGSTANELLPHLDYVLIKSNPKIFCGYSDITLLHTAIFTQTGLQTFYGPNVIPEFGEVFQFTTEHFRHVLQGSPGKAVGPVPRSSHYAEKLPDFFFGNETSQVPRELSPSPTWTWLRSGAATG</sequence>
<dbReference type="InterPro" id="IPR040449">
    <property type="entry name" value="Peptidase_S66_N"/>
</dbReference>
<dbReference type="Pfam" id="PF02016">
    <property type="entry name" value="Peptidase_S66"/>
    <property type="match status" value="1"/>
</dbReference>
<organism evidence="2 3">
    <name type="scientific">Lepraria neglecta</name>
    <dbReference type="NCBI Taxonomy" id="209136"/>
    <lineage>
        <taxon>Eukaryota</taxon>
        <taxon>Fungi</taxon>
        <taxon>Dikarya</taxon>
        <taxon>Ascomycota</taxon>
        <taxon>Pezizomycotina</taxon>
        <taxon>Lecanoromycetes</taxon>
        <taxon>OSLEUM clade</taxon>
        <taxon>Lecanoromycetidae</taxon>
        <taxon>Lecanorales</taxon>
        <taxon>Lecanorineae</taxon>
        <taxon>Stereocaulaceae</taxon>
        <taxon>Lepraria</taxon>
    </lineage>
</organism>
<dbReference type="SUPFAM" id="SSF52317">
    <property type="entry name" value="Class I glutamine amidotransferase-like"/>
    <property type="match status" value="1"/>
</dbReference>
<dbReference type="Gene3D" id="3.40.50.10740">
    <property type="entry name" value="Class I glutamine amidotransferase-like"/>
    <property type="match status" value="1"/>
</dbReference>